<evidence type="ECO:0000313" key="10">
    <source>
        <dbReference type="EMBL" id="MBB3978155.1"/>
    </source>
</evidence>
<reference evidence="10 11" key="1">
    <citation type="submission" date="2020-08" db="EMBL/GenBank/DDBJ databases">
        <title>Genomic Encyclopedia of Type Strains, Phase IV (KMG-IV): sequencing the most valuable type-strain genomes for metagenomic binning, comparative biology and taxonomic classification.</title>
        <authorList>
            <person name="Goeker M."/>
        </authorList>
    </citation>
    <scope>NUCLEOTIDE SEQUENCE [LARGE SCALE GENOMIC DNA]</scope>
    <source>
        <strain evidence="10 11">DSM 100211</strain>
    </source>
</reference>
<dbReference type="AlphaFoldDB" id="A0A7W6GK19"/>
<dbReference type="InterPro" id="IPR027417">
    <property type="entry name" value="P-loop_NTPase"/>
</dbReference>
<keyword evidence="5 8" id="KW-0472">Membrane</keyword>
<keyword evidence="6" id="KW-0175">Coiled coil</keyword>
<evidence type="ECO:0000256" key="2">
    <source>
        <dbReference type="ARBA" id="ARBA00022475"/>
    </source>
</evidence>
<dbReference type="Proteomes" id="UP000574761">
    <property type="component" value="Unassembled WGS sequence"/>
</dbReference>
<keyword evidence="3 8" id="KW-0812">Transmembrane</keyword>
<sequence length="747" mass="79739">MSGGYGAQDDVDIDLGGLVRAIWNRRRRVLFATVVSAGLAFAVASMIAPTFSSETRLLIEAREPAYTTGIDRSAVREPAFDELDVVSQVQLLKSVDLIKQVARNMKLYELPEFDPAANPSAISDILVAFGLKKNPLDLPPEERVLKEFEEKLVVYQVEKSRVVAIQFTSRDPQLAAAIPNEMAKVYLTLQSGAKLDTNSEASRWLEPEIANLREKVREAEEKVAQYRSRSDLLPTGENATFAVKQLNDVSGELARVRTEKATAEARAEGVRAVLKSGGAPDTLSDVVGSQMIQRLKESEAQIQGQLSDLSTSLLDQHPRLKGLRSQLVGIRAQITAETSKILASLENDARVARLREQQLVQQLNVVKVDSARAGEDEVGLKALEREATAQRQLLETYLARYREATSRSDANSTPADARVISAAVPPTERQFPKVLPITIVGGLAGFLISAVTILLAELFSGRGLRAVSPGNPAPDGDFTEEDEAERRPVARADVAAARPTVAEADIAARAHAQASDNRSVLAAHDAEDEDNAKPLVAPLGVVADASDNSDEEDDFTVAAVARHMTENDVAVAIAVSPSGDTGSAATVALARAISDRGRKTVLVDLTGSASPTRLMAGTTRLPGVTDLLVGDAAFADILHGDEASGAHVVARGNADIKRAMRGIDRLSMIIDALSDAYDTVIVECGPADVAGVHRLTPSGQAEIILSIPGADEDRVVDTIGRFADAGYSEIVLMTGTGTPPRSGRRAA</sequence>
<comment type="caution">
    <text evidence="10">The sequence shown here is derived from an EMBL/GenBank/DDBJ whole genome shotgun (WGS) entry which is preliminary data.</text>
</comment>
<name>A0A7W6GK19_9HYPH</name>
<feature type="domain" description="Polysaccharide chain length determinant N-terminal" evidence="9">
    <location>
        <begin position="12"/>
        <end position="104"/>
    </location>
</feature>
<keyword evidence="11" id="KW-1185">Reference proteome</keyword>
<dbReference type="PANTHER" id="PTHR32309">
    <property type="entry name" value="TYROSINE-PROTEIN KINASE"/>
    <property type="match status" value="1"/>
</dbReference>
<evidence type="ECO:0000256" key="5">
    <source>
        <dbReference type="ARBA" id="ARBA00023136"/>
    </source>
</evidence>
<keyword evidence="2" id="KW-1003">Cell membrane</keyword>
<proteinExistence type="predicted"/>
<feature type="transmembrane region" description="Helical" evidence="8">
    <location>
        <begin position="29"/>
        <end position="48"/>
    </location>
</feature>
<feature type="coiled-coil region" evidence="6">
    <location>
        <begin position="342"/>
        <end position="400"/>
    </location>
</feature>
<dbReference type="SUPFAM" id="SSF52540">
    <property type="entry name" value="P-loop containing nucleoside triphosphate hydrolases"/>
    <property type="match status" value="1"/>
</dbReference>
<evidence type="ECO:0000256" key="4">
    <source>
        <dbReference type="ARBA" id="ARBA00022989"/>
    </source>
</evidence>
<feature type="region of interest" description="Disordered" evidence="7">
    <location>
        <begin position="465"/>
        <end position="487"/>
    </location>
</feature>
<evidence type="ECO:0000313" key="11">
    <source>
        <dbReference type="Proteomes" id="UP000574761"/>
    </source>
</evidence>
<evidence type="ECO:0000256" key="6">
    <source>
        <dbReference type="SAM" id="Coils"/>
    </source>
</evidence>
<dbReference type="InterPro" id="IPR003856">
    <property type="entry name" value="LPS_length_determ_N"/>
</dbReference>
<dbReference type="GO" id="GO:0005886">
    <property type="term" value="C:plasma membrane"/>
    <property type="evidence" value="ECO:0007669"/>
    <property type="project" value="UniProtKB-SubCell"/>
</dbReference>
<accession>A0A7W6GK19</accession>
<dbReference type="PANTHER" id="PTHR32309:SF13">
    <property type="entry name" value="FERRIC ENTEROBACTIN TRANSPORT PROTEIN FEPE"/>
    <property type="match status" value="1"/>
</dbReference>
<feature type="coiled-coil region" evidence="6">
    <location>
        <begin position="209"/>
        <end position="266"/>
    </location>
</feature>
<evidence type="ECO:0000256" key="8">
    <source>
        <dbReference type="SAM" id="Phobius"/>
    </source>
</evidence>
<protein>
    <submittedName>
        <fullName evidence="10">Exopolysaccharide transport family protein</fullName>
    </submittedName>
</protein>
<dbReference type="RefSeq" id="WP_183806323.1">
    <property type="nucleotide sequence ID" value="NZ_JACIEE010000006.1"/>
</dbReference>
<organism evidence="10 11">
    <name type="scientific">Mycoplana azooxidifex</name>
    <dbReference type="NCBI Taxonomy" id="1636188"/>
    <lineage>
        <taxon>Bacteria</taxon>
        <taxon>Pseudomonadati</taxon>
        <taxon>Pseudomonadota</taxon>
        <taxon>Alphaproteobacteria</taxon>
        <taxon>Hyphomicrobiales</taxon>
        <taxon>Rhizobiaceae</taxon>
        <taxon>Mycoplana</taxon>
    </lineage>
</organism>
<dbReference type="EMBL" id="JACIEE010000006">
    <property type="protein sequence ID" value="MBB3978155.1"/>
    <property type="molecule type" value="Genomic_DNA"/>
</dbReference>
<evidence type="ECO:0000256" key="7">
    <source>
        <dbReference type="SAM" id="MobiDB-lite"/>
    </source>
</evidence>
<dbReference type="InterPro" id="IPR050445">
    <property type="entry name" value="Bact_polysacc_biosynth/exp"/>
</dbReference>
<gene>
    <name evidence="10" type="ORF">GGQ64_003369</name>
</gene>
<dbReference type="GO" id="GO:0004713">
    <property type="term" value="F:protein tyrosine kinase activity"/>
    <property type="evidence" value="ECO:0007669"/>
    <property type="project" value="TreeGrafter"/>
</dbReference>
<evidence type="ECO:0000259" key="9">
    <source>
        <dbReference type="Pfam" id="PF02706"/>
    </source>
</evidence>
<evidence type="ECO:0000256" key="1">
    <source>
        <dbReference type="ARBA" id="ARBA00004651"/>
    </source>
</evidence>
<dbReference type="Pfam" id="PF02706">
    <property type="entry name" value="Wzz"/>
    <property type="match status" value="1"/>
</dbReference>
<keyword evidence="4 8" id="KW-1133">Transmembrane helix</keyword>
<evidence type="ECO:0000256" key="3">
    <source>
        <dbReference type="ARBA" id="ARBA00022692"/>
    </source>
</evidence>
<dbReference type="Gene3D" id="3.40.50.300">
    <property type="entry name" value="P-loop containing nucleotide triphosphate hydrolases"/>
    <property type="match status" value="1"/>
</dbReference>
<comment type="subcellular location">
    <subcellularLocation>
        <location evidence="1">Cell membrane</location>
        <topology evidence="1">Multi-pass membrane protein</topology>
    </subcellularLocation>
</comment>